<evidence type="ECO:0000313" key="2">
    <source>
        <dbReference type="Proteomes" id="UP000293296"/>
    </source>
</evidence>
<keyword evidence="2" id="KW-1185">Reference proteome</keyword>
<sequence>MSEHAFDVSLNAPVFAEDAKVGRVANVVVDPAHGRATFLVVREDALPNTLRLVSEKHLAAAGPDGVRLSCPPAKFAAMREYVLTEYYSPEYFLHMAEKEHCKLPMAPSSWTVERPATPAGSVALAGHEAVEATDGKVGKLDGVHLEAHTGRVIYLILRQGHLWGAREVAIPAGLVAGYADGVITLSVDKAAIAALPAL</sequence>
<dbReference type="Proteomes" id="UP000293296">
    <property type="component" value="Chromosome"/>
</dbReference>
<gene>
    <name evidence="1" type="ORF">C3Y92_00495</name>
</gene>
<dbReference type="AlphaFoldDB" id="A0A4P6HFT0"/>
<evidence type="ECO:0000313" key="1">
    <source>
        <dbReference type="EMBL" id="QAZ65797.1"/>
    </source>
</evidence>
<dbReference type="KEGG" id="dcb:C3Y92_00495"/>
<accession>A0A4P6HFT0</accession>
<proteinExistence type="predicted"/>
<dbReference type="SUPFAM" id="SSF50346">
    <property type="entry name" value="PRC-barrel domain"/>
    <property type="match status" value="1"/>
</dbReference>
<dbReference type="OrthoDB" id="510842at2"/>
<protein>
    <recommendedName>
        <fullName evidence="3">PRC-barrel domain-containing protein</fullName>
    </recommendedName>
</protein>
<organism evidence="1 2">
    <name type="scientific">Solidesulfovibrio carbinolicus</name>
    <dbReference type="NCBI Taxonomy" id="296842"/>
    <lineage>
        <taxon>Bacteria</taxon>
        <taxon>Pseudomonadati</taxon>
        <taxon>Thermodesulfobacteriota</taxon>
        <taxon>Desulfovibrionia</taxon>
        <taxon>Desulfovibrionales</taxon>
        <taxon>Desulfovibrionaceae</taxon>
        <taxon>Solidesulfovibrio</taxon>
    </lineage>
</organism>
<reference evidence="1 2" key="1">
    <citation type="submission" date="2018-02" db="EMBL/GenBank/DDBJ databases">
        <title>Genome sequence of Desulfovibrio carbinolicus DSM 3852.</title>
        <authorList>
            <person name="Wilbanks E."/>
            <person name="Skennerton C.T."/>
            <person name="Orphan V.J."/>
        </authorList>
    </citation>
    <scope>NUCLEOTIDE SEQUENCE [LARGE SCALE GENOMIC DNA]</scope>
    <source>
        <strain evidence="1 2">DSM 3852</strain>
    </source>
</reference>
<evidence type="ECO:0008006" key="3">
    <source>
        <dbReference type="Google" id="ProtNLM"/>
    </source>
</evidence>
<name>A0A4P6HFT0_9BACT</name>
<dbReference type="InterPro" id="IPR011033">
    <property type="entry name" value="PRC_barrel-like_sf"/>
</dbReference>
<dbReference type="RefSeq" id="WP_129348474.1">
    <property type="nucleotide sequence ID" value="NZ_CP026538.1"/>
</dbReference>
<dbReference type="EMBL" id="CP026538">
    <property type="protein sequence ID" value="QAZ65797.1"/>
    <property type="molecule type" value="Genomic_DNA"/>
</dbReference>